<organism evidence="10 11">
    <name type="scientific">Phytophthora ramorum</name>
    <name type="common">Sudden oak death agent</name>
    <dbReference type="NCBI Taxonomy" id="164328"/>
    <lineage>
        <taxon>Eukaryota</taxon>
        <taxon>Sar</taxon>
        <taxon>Stramenopiles</taxon>
        <taxon>Oomycota</taxon>
        <taxon>Peronosporomycetes</taxon>
        <taxon>Peronosporales</taxon>
        <taxon>Peronosporaceae</taxon>
        <taxon>Phytophthora</taxon>
    </lineage>
</organism>
<dbReference type="GO" id="GO:0051726">
    <property type="term" value="P:regulation of cell cycle"/>
    <property type="evidence" value="ECO:0007669"/>
    <property type="project" value="InterPro"/>
</dbReference>
<dbReference type="InterPro" id="IPR030445">
    <property type="entry name" value="H3-K79_meTrfase"/>
</dbReference>
<evidence type="ECO:0000256" key="8">
    <source>
        <dbReference type="SAM" id="MobiDB-lite"/>
    </source>
</evidence>
<dbReference type="VEuPathDB" id="FungiDB:KRP22_12268"/>
<reference evidence="10" key="2">
    <citation type="submission" date="2015-06" db="UniProtKB">
        <authorList>
            <consortium name="EnsemblProtists"/>
        </authorList>
    </citation>
    <scope>IDENTIFICATION</scope>
    <source>
        <strain evidence="10">Pr102</strain>
    </source>
</reference>
<dbReference type="HOGENOM" id="CLU_331351_0_0_1"/>
<comment type="similarity">
    <text evidence="1">Belongs to the FAM227 family.</text>
</comment>
<feature type="domain" description="DOT1" evidence="9">
    <location>
        <begin position="656"/>
        <end position="794"/>
    </location>
</feature>
<dbReference type="InParanoid" id="H3HDH1"/>
<feature type="coiled-coil region" evidence="7">
    <location>
        <begin position="419"/>
        <end position="450"/>
    </location>
</feature>
<dbReference type="InterPro" id="IPR025789">
    <property type="entry name" value="DOT1_dom"/>
</dbReference>
<evidence type="ECO:0000313" key="10">
    <source>
        <dbReference type="EnsemblProtists" id="Phyra96152"/>
    </source>
</evidence>
<dbReference type="Proteomes" id="UP000005238">
    <property type="component" value="Unassembled WGS sequence"/>
</dbReference>
<proteinExistence type="inferred from homology"/>
<dbReference type="Pfam" id="PF08123">
    <property type="entry name" value="DOT1"/>
    <property type="match status" value="1"/>
</dbReference>
<dbReference type="Pfam" id="PF14922">
    <property type="entry name" value="FWWh"/>
    <property type="match status" value="1"/>
</dbReference>
<keyword evidence="11" id="KW-1185">Reference proteome</keyword>
<dbReference type="EC" id="2.1.1.360" evidence="2"/>
<evidence type="ECO:0000256" key="4">
    <source>
        <dbReference type="ARBA" id="ARBA00022853"/>
    </source>
</evidence>
<reference evidence="11" key="1">
    <citation type="journal article" date="2006" name="Science">
        <title>Phytophthora genome sequences uncover evolutionary origins and mechanisms of pathogenesis.</title>
        <authorList>
            <person name="Tyler B.M."/>
            <person name="Tripathy S."/>
            <person name="Zhang X."/>
            <person name="Dehal P."/>
            <person name="Jiang R.H."/>
            <person name="Aerts A."/>
            <person name="Arredondo F.D."/>
            <person name="Baxter L."/>
            <person name="Bensasson D."/>
            <person name="Beynon J.L."/>
            <person name="Chapman J."/>
            <person name="Damasceno C.M."/>
            <person name="Dorrance A.E."/>
            <person name="Dou D."/>
            <person name="Dickerman A.W."/>
            <person name="Dubchak I.L."/>
            <person name="Garbelotto M."/>
            <person name="Gijzen M."/>
            <person name="Gordon S.G."/>
            <person name="Govers F."/>
            <person name="Grunwald N.J."/>
            <person name="Huang W."/>
            <person name="Ivors K.L."/>
            <person name="Jones R.W."/>
            <person name="Kamoun S."/>
            <person name="Krampis K."/>
            <person name="Lamour K.H."/>
            <person name="Lee M.K."/>
            <person name="McDonald W.H."/>
            <person name="Medina M."/>
            <person name="Meijer H.J."/>
            <person name="Nordberg E.K."/>
            <person name="Maclean D.J."/>
            <person name="Ospina-Giraldo M.D."/>
            <person name="Morris P.F."/>
            <person name="Phuntumart V."/>
            <person name="Putnam N.H."/>
            <person name="Rash S."/>
            <person name="Rose J.K."/>
            <person name="Sakihama Y."/>
            <person name="Salamov A.A."/>
            <person name="Savidor A."/>
            <person name="Scheuring C.F."/>
            <person name="Smith B.M."/>
            <person name="Sobral B.W."/>
            <person name="Terry A."/>
            <person name="Torto-Alalibo T.A."/>
            <person name="Win J."/>
            <person name="Xu Z."/>
            <person name="Zhang H."/>
            <person name="Grigoriev I.V."/>
            <person name="Rokhsar D.S."/>
            <person name="Boore J.L."/>
        </authorList>
    </citation>
    <scope>NUCLEOTIDE SEQUENCE [LARGE SCALE GENOMIC DNA]</scope>
    <source>
        <strain evidence="11">Pr102</strain>
    </source>
</reference>
<dbReference type="eggNOG" id="ENOG502RXFX">
    <property type="taxonomic scope" value="Eukaryota"/>
</dbReference>
<sequence length="865" mass="96506">MAQRGAAWTEDDELEIKQSLHQKEAITAQMIGIISARLNSLQTTANNRKHGLECDLRINSDYCSKMVPPLVDTLENRGAAAAKSRAISSSTLASNQAMLERLFGPDEKIRAHMQVLKKKKMEVQKGENRRNARGQIEKQLQASIEGHITRTVESFVYRMNDGDIGANISVGAANLRSSIYMNTNLLLLHTFERIHTNHGRRNFKRFLLSELSGALFEEIFWLVFCHFYQKDSLAQQQALADEISTKYVKMVAGLRGSMDYLFRMTPASVQSMRRQYFPEEIVDDLGAKIKPLGKLSASASTGAIGDGDISHLPRLLSPQTSQSLAKSASEPSYLVSLYNGDLDGEDGLGTTHRFRRHQQRALFNSAQLSPLMKQYFHSPTKNAKKASFVLRTTPAADCAVGGEETFHKFYRRKAQKGCASESQKQHDKCMREIQKEQRDTKREIAALHETRDLVLGSGKKALQAYCTVLMSRKHASEVEDAAIPVLLVLEPVVGASVSAFIHTGRSKKYISCSGHSMPTSSASTPSKSKMAAANLEVMVAELRRLAPRLRDYEPSDETWQQAEKKALEARDQVETLLRSAEGVALLRGSGALQDMKKLVPDVTREEIAELKVSDFVLGMIFEKPFAVFERVFRGYGAEYAKELSSEARKSSSLIKSSYIYGEVVFFPFADIIRWVAPSLPELSIFYDLGSGTGKAVIAASLVHPFEQAIGIELLEPLVHCAEKRKAALEKLKTPLFKTDIDFITGSLLTTKWEDGDVVFCHGTCFDDKEWTQISLAAEKLKQGAFFISTTHVLRTGLFEVVKSLNFIMSWGTATVYIHRRRKIGRWAAQMLRGGHSTRTDLLQQQPQNYQKEEGVGSPAIDDAEE</sequence>
<evidence type="ECO:0000313" key="11">
    <source>
        <dbReference type="Proteomes" id="UP000005238"/>
    </source>
</evidence>
<dbReference type="PANTHER" id="PTHR21451">
    <property type="entry name" value="HISTONE H3 METHYLTRANSFERASE"/>
    <property type="match status" value="1"/>
</dbReference>
<evidence type="ECO:0000259" key="9">
    <source>
        <dbReference type="Pfam" id="PF08123"/>
    </source>
</evidence>
<protein>
    <recommendedName>
        <fullName evidence="3">Histone-lysine N-methyltransferase, H3 lysine-79 specific</fullName>
        <ecNumber evidence="2">2.1.1.360</ecNumber>
    </recommendedName>
    <alternativeName>
        <fullName evidence="5">Histone H3-K79 methyltransferase</fullName>
    </alternativeName>
</protein>
<feature type="region of interest" description="Disordered" evidence="8">
    <location>
        <begin position="844"/>
        <end position="865"/>
    </location>
</feature>
<dbReference type="Gene3D" id="3.40.50.150">
    <property type="entry name" value="Vaccinia Virus protein VP39"/>
    <property type="match status" value="1"/>
</dbReference>
<dbReference type="InterPro" id="IPR029063">
    <property type="entry name" value="SAM-dependent_MTases_sf"/>
</dbReference>
<evidence type="ECO:0000256" key="7">
    <source>
        <dbReference type="SAM" id="Coils"/>
    </source>
</evidence>
<evidence type="ECO:0000256" key="2">
    <source>
        <dbReference type="ARBA" id="ARBA00012190"/>
    </source>
</evidence>
<keyword evidence="4" id="KW-0156">Chromatin regulator</keyword>
<evidence type="ECO:0000256" key="6">
    <source>
        <dbReference type="ARBA" id="ARBA00047770"/>
    </source>
</evidence>
<dbReference type="InterPro" id="IPR029417">
    <property type="entry name" value="FAM227"/>
</dbReference>
<dbReference type="GO" id="GO:0140956">
    <property type="term" value="F:histone H3K79 trimethyltransferase activity"/>
    <property type="evidence" value="ECO:0007669"/>
    <property type="project" value="UniProtKB-EC"/>
</dbReference>
<dbReference type="CDD" id="cd02440">
    <property type="entry name" value="AdoMet_MTases"/>
    <property type="match status" value="1"/>
</dbReference>
<evidence type="ECO:0000256" key="5">
    <source>
        <dbReference type="ARBA" id="ARBA00029821"/>
    </source>
</evidence>
<comment type="catalytic activity">
    <reaction evidence="6">
        <text>L-lysyl(79)-[histone H3] + 3 S-adenosyl-L-methionine = N(6),N(6),N(6)-trimethyl-L-lysyl(79)-[histone H3] + 3 S-adenosyl-L-homocysteine + 3 H(+)</text>
        <dbReference type="Rhea" id="RHEA:60328"/>
        <dbReference type="Rhea" id="RHEA-COMP:15549"/>
        <dbReference type="Rhea" id="RHEA-COMP:15552"/>
        <dbReference type="ChEBI" id="CHEBI:15378"/>
        <dbReference type="ChEBI" id="CHEBI:29969"/>
        <dbReference type="ChEBI" id="CHEBI:57856"/>
        <dbReference type="ChEBI" id="CHEBI:59789"/>
        <dbReference type="ChEBI" id="CHEBI:61961"/>
        <dbReference type="EC" id="2.1.1.360"/>
    </reaction>
</comment>
<dbReference type="VEuPathDB" id="FungiDB:KRP23_7162"/>
<dbReference type="EMBL" id="DS566063">
    <property type="status" value="NOT_ANNOTATED_CDS"/>
    <property type="molecule type" value="Genomic_DNA"/>
</dbReference>
<evidence type="ECO:0000256" key="1">
    <source>
        <dbReference type="ARBA" id="ARBA00008666"/>
    </source>
</evidence>
<dbReference type="PANTHER" id="PTHR21451:SF19">
    <property type="entry name" value="ACTIVATED IN BLOCKED UNFOLDED PROTEIN RESPONSE"/>
    <property type="match status" value="1"/>
</dbReference>
<keyword evidence="7" id="KW-0175">Coiled coil</keyword>
<dbReference type="AlphaFoldDB" id="H3HDH1"/>
<dbReference type="SUPFAM" id="SSF53335">
    <property type="entry name" value="S-adenosyl-L-methionine-dependent methyltransferases"/>
    <property type="match status" value="1"/>
</dbReference>
<dbReference type="VEuPathDB" id="FungiDB:KRP22_12267"/>
<evidence type="ECO:0000256" key="3">
    <source>
        <dbReference type="ARBA" id="ARBA00020987"/>
    </source>
</evidence>
<accession>H3HDH1</accession>
<dbReference type="VEuPathDB" id="FungiDB:KRP23_7163"/>
<dbReference type="EnsemblProtists" id="Phyra96152">
    <property type="protein sequence ID" value="Phyra96152"/>
    <property type="gene ID" value="Phyra96152"/>
</dbReference>
<name>H3HDH1_PHYRM</name>